<name>A0ACC0CJQ4_9PEZI</name>
<evidence type="ECO:0000313" key="1">
    <source>
        <dbReference type="EMBL" id="KAI6080577.1"/>
    </source>
</evidence>
<dbReference type="EMBL" id="MU394434">
    <property type="protein sequence ID" value="KAI6080577.1"/>
    <property type="molecule type" value="Genomic_DNA"/>
</dbReference>
<proteinExistence type="predicted"/>
<organism evidence="1 2">
    <name type="scientific">Hypoxylon rubiginosum</name>
    <dbReference type="NCBI Taxonomy" id="110542"/>
    <lineage>
        <taxon>Eukaryota</taxon>
        <taxon>Fungi</taxon>
        <taxon>Dikarya</taxon>
        <taxon>Ascomycota</taxon>
        <taxon>Pezizomycotina</taxon>
        <taxon>Sordariomycetes</taxon>
        <taxon>Xylariomycetidae</taxon>
        <taxon>Xylariales</taxon>
        <taxon>Hypoxylaceae</taxon>
        <taxon>Hypoxylon</taxon>
    </lineage>
</organism>
<gene>
    <name evidence="1" type="ORF">F4821DRAFT_54361</name>
</gene>
<accession>A0ACC0CJQ4</accession>
<dbReference type="Proteomes" id="UP001497680">
    <property type="component" value="Unassembled WGS sequence"/>
</dbReference>
<sequence length="103" mass="11906">MWSRLMRRRAALILRNQSTNARNQIQRRTLISAPKPGDGPLMERRPDRELPTLPLGTHVPPLPRHNRCVQRRHLQLPEAVVSRRRFDAVRPTDESEGARDFGG</sequence>
<evidence type="ECO:0000313" key="2">
    <source>
        <dbReference type="Proteomes" id="UP001497680"/>
    </source>
</evidence>
<reference evidence="1 2" key="1">
    <citation type="journal article" date="2022" name="New Phytol.">
        <title>Ecological generalism drives hyperdiversity of secondary metabolite gene clusters in xylarialean endophytes.</title>
        <authorList>
            <person name="Franco M.E.E."/>
            <person name="Wisecaver J.H."/>
            <person name="Arnold A.E."/>
            <person name="Ju Y.M."/>
            <person name="Slot J.C."/>
            <person name="Ahrendt S."/>
            <person name="Moore L.P."/>
            <person name="Eastman K.E."/>
            <person name="Scott K."/>
            <person name="Konkel Z."/>
            <person name="Mondo S.J."/>
            <person name="Kuo A."/>
            <person name="Hayes R.D."/>
            <person name="Haridas S."/>
            <person name="Andreopoulos B."/>
            <person name="Riley R."/>
            <person name="LaButti K."/>
            <person name="Pangilinan J."/>
            <person name="Lipzen A."/>
            <person name="Amirebrahimi M."/>
            <person name="Yan J."/>
            <person name="Adam C."/>
            <person name="Keymanesh K."/>
            <person name="Ng V."/>
            <person name="Louie K."/>
            <person name="Northen T."/>
            <person name="Drula E."/>
            <person name="Henrissat B."/>
            <person name="Hsieh H.M."/>
            <person name="Youens-Clark K."/>
            <person name="Lutzoni F."/>
            <person name="Miadlikowska J."/>
            <person name="Eastwood D.C."/>
            <person name="Hamelin R.C."/>
            <person name="Grigoriev I.V."/>
            <person name="U'Ren J.M."/>
        </authorList>
    </citation>
    <scope>NUCLEOTIDE SEQUENCE [LARGE SCALE GENOMIC DNA]</scope>
    <source>
        <strain evidence="1 2">ER1909</strain>
    </source>
</reference>
<keyword evidence="2" id="KW-1185">Reference proteome</keyword>
<comment type="caution">
    <text evidence="1">The sequence shown here is derived from an EMBL/GenBank/DDBJ whole genome shotgun (WGS) entry which is preliminary data.</text>
</comment>
<protein>
    <submittedName>
        <fullName evidence="1">Uncharacterized protein</fullName>
    </submittedName>
</protein>